<accession>A0A3P8GUL0</accession>
<protein>
    <submittedName>
        <fullName evidence="2">Uncharacterized protein</fullName>
    </submittedName>
</protein>
<gene>
    <name evidence="2" type="ORF">ECPE_LOCUS10033</name>
</gene>
<feature type="compositionally biased region" description="Polar residues" evidence="1">
    <location>
        <begin position="376"/>
        <end position="389"/>
    </location>
</feature>
<dbReference type="AlphaFoldDB" id="A0A3P8GUL0"/>
<feature type="region of interest" description="Disordered" evidence="1">
    <location>
        <begin position="126"/>
        <end position="187"/>
    </location>
</feature>
<evidence type="ECO:0000313" key="2">
    <source>
        <dbReference type="EMBL" id="VDP86371.1"/>
    </source>
</evidence>
<dbReference type="EMBL" id="UZAN01048367">
    <property type="protein sequence ID" value="VDP86371.1"/>
    <property type="molecule type" value="Genomic_DNA"/>
</dbReference>
<name>A0A3P8GUL0_9TREM</name>
<proteinExistence type="predicted"/>
<dbReference type="Proteomes" id="UP000272942">
    <property type="component" value="Unassembled WGS sequence"/>
</dbReference>
<feature type="region of interest" description="Disordered" evidence="1">
    <location>
        <begin position="368"/>
        <end position="389"/>
    </location>
</feature>
<sequence>MTQTLFRRIVFCGSCSAYRAPIAFLGGKVKRVCVIDYYLIHGDLKPPTTAILEGILRRTQKDSASIETGYLYWCVYSQNTWNARPNIRYNKSAPQHKYLTLNAEPFCQSQSTTSIFFPIQTDTGDLKGDSGSRVAVSSGNDDDSDVTKPSGPRRKSNYPMRQGSNSSKDFSSSSELLSPNLKARSPSQYTQPTICLCRMYCVLQTDTLLSMYAARADSRAKDQLPLLGTRLFYLDQKADNVPDVPIVSNRKRSSSWVAPGCDLNGSQISSKSNATSSPSQSSLTSNHRANRASTASSNGVSDSSEDSIQNHQLVKPSEIRAGNPLYRNHKPPSLPVKPKYLSEVVRTLQEYSDGYVTRMAGQFESSVRLKRGGASDNGNSSTESSKPQCGFNQAETLKQLSSVSPTVLGVLQNKLGFLLLPMNTDCLAHYFEAPTYEVRTK</sequence>
<organism evidence="2 3">
    <name type="scientific">Echinostoma caproni</name>
    <dbReference type="NCBI Taxonomy" id="27848"/>
    <lineage>
        <taxon>Eukaryota</taxon>
        <taxon>Metazoa</taxon>
        <taxon>Spiralia</taxon>
        <taxon>Lophotrochozoa</taxon>
        <taxon>Platyhelminthes</taxon>
        <taxon>Trematoda</taxon>
        <taxon>Digenea</taxon>
        <taxon>Plagiorchiida</taxon>
        <taxon>Echinostomata</taxon>
        <taxon>Echinostomatoidea</taxon>
        <taxon>Echinostomatidae</taxon>
        <taxon>Echinostoma</taxon>
    </lineage>
</organism>
<reference evidence="2 3" key="1">
    <citation type="submission" date="2018-11" db="EMBL/GenBank/DDBJ databases">
        <authorList>
            <consortium name="Pathogen Informatics"/>
        </authorList>
    </citation>
    <scope>NUCLEOTIDE SEQUENCE [LARGE SCALE GENOMIC DNA]</scope>
    <source>
        <strain evidence="2 3">Egypt</strain>
    </source>
</reference>
<feature type="compositionally biased region" description="Low complexity" evidence="1">
    <location>
        <begin position="269"/>
        <end position="285"/>
    </location>
</feature>
<keyword evidence="3" id="KW-1185">Reference proteome</keyword>
<evidence type="ECO:0000313" key="3">
    <source>
        <dbReference type="Proteomes" id="UP000272942"/>
    </source>
</evidence>
<feature type="compositionally biased region" description="Low complexity" evidence="1">
    <location>
        <begin position="164"/>
        <end position="178"/>
    </location>
</feature>
<evidence type="ECO:0000256" key="1">
    <source>
        <dbReference type="SAM" id="MobiDB-lite"/>
    </source>
</evidence>
<feature type="region of interest" description="Disordered" evidence="1">
    <location>
        <begin position="267"/>
        <end position="336"/>
    </location>
</feature>
<dbReference type="OrthoDB" id="245697at2759"/>